<evidence type="ECO:0000313" key="8">
    <source>
        <dbReference type="Proteomes" id="UP000284706"/>
    </source>
</evidence>
<feature type="transmembrane region" description="Helical" evidence="5">
    <location>
        <begin position="300"/>
        <end position="324"/>
    </location>
</feature>
<dbReference type="PROSITE" id="PS50850">
    <property type="entry name" value="MFS"/>
    <property type="match status" value="1"/>
</dbReference>
<evidence type="ECO:0000256" key="5">
    <source>
        <dbReference type="SAM" id="Phobius"/>
    </source>
</evidence>
<evidence type="ECO:0000313" key="7">
    <source>
        <dbReference type="EMBL" id="PPQ97201.1"/>
    </source>
</evidence>
<evidence type="ECO:0000256" key="4">
    <source>
        <dbReference type="ARBA" id="ARBA00023136"/>
    </source>
</evidence>
<feature type="transmembrane region" description="Helical" evidence="5">
    <location>
        <begin position="265"/>
        <end position="288"/>
    </location>
</feature>
<comment type="caution">
    <text evidence="7">The sequence shown here is derived from an EMBL/GenBank/DDBJ whole genome shotgun (WGS) entry which is preliminary data.</text>
</comment>
<dbReference type="InterPro" id="IPR036259">
    <property type="entry name" value="MFS_trans_sf"/>
</dbReference>
<dbReference type="EMBL" id="NHYE01001279">
    <property type="protein sequence ID" value="PPQ97201.1"/>
    <property type="molecule type" value="Genomic_DNA"/>
</dbReference>
<feature type="transmembrane region" description="Helical" evidence="5">
    <location>
        <begin position="116"/>
        <end position="135"/>
    </location>
</feature>
<feature type="transmembrane region" description="Helical" evidence="5">
    <location>
        <begin position="31"/>
        <end position="51"/>
    </location>
</feature>
<evidence type="ECO:0000259" key="6">
    <source>
        <dbReference type="PROSITE" id="PS50850"/>
    </source>
</evidence>
<dbReference type="Pfam" id="PF07690">
    <property type="entry name" value="MFS_1"/>
    <property type="match status" value="1"/>
</dbReference>
<dbReference type="AlphaFoldDB" id="A0A409Y2M5"/>
<keyword evidence="2 5" id="KW-0812">Transmembrane</keyword>
<gene>
    <name evidence="7" type="ORF">CVT26_000711</name>
</gene>
<evidence type="ECO:0000256" key="3">
    <source>
        <dbReference type="ARBA" id="ARBA00022989"/>
    </source>
</evidence>
<dbReference type="PANTHER" id="PTHR23502:SF64">
    <property type="entry name" value="TRANSPORTER, PUTATIVE (AFU_ORTHOLOGUE AFUA_3G11760)-RELATED"/>
    <property type="match status" value="1"/>
</dbReference>
<dbReference type="GO" id="GO:0022857">
    <property type="term" value="F:transmembrane transporter activity"/>
    <property type="evidence" value="ECO:0007669"/>
    <property type="project" value="InterPro"/>
</dbReference>
<accession>A0A409Y2M5</accession>
<organism evidence="7 8">
    <name type="scientific">Gymnopilus dilepis</name>
    <dbReference type="NCBI Taxonomy" id="231916"/>
    <lineage>
        <taxon>Eukaryota</taxon>
        <taxon>Fungi</taxon>
        <taxon>Dikarya</taxon>
        <taxon>Basidiomycota</taxon>
        <taxon>Agaricomycotina</taxon>
        <taxon>Agaricomycetes</taxon>
        <taxon>Agaricomycetidae</taxon>
        <taxon>Agaricales</taxon>
        <taxon>Agaricineae</taxon>
        <taxon>Hymenogastraceae</taxon>
        <taxon>Gymnopilus</taxon>
    </lineage>
</organism>
<feature type="domain" description="Major facilitator superfamily (MFS) profile" evidence="6">
    <location>
        <begin position="32"/>
        <end position="471"/>
    </location>
</feature>
<keyword evidence="8" id="KW-1185">Reference proteome</keyword>
<dbReference type="GO" id="GO:0005886">
    <property type="term" value="C:plasma membrane"/>
    <property type="evidence" value="ECO:0007669"/>
    <property type="project" value="TreeGrafter"/>
</dbReference>
<keyword evidence="3 5" id="KW-1133">Transmembrane helix</keyword>
<feature type="transmembrane region" description="Helical" evidence="5">
    <location>
        <begin position="414"/>
        <end position="432"/>
    </location>
</feature>
<dbReference type="STRING" id="231916.A0A409Y2M5"/>
<feature type="transmembrane region" description="Helical" evidence="5">
    <location>
        <begin position="376"/>
        <end position="402"/>
    </location>
</feature>
<proteinExistence type="predicted"/>
<feature type="transmembrane region" description="Helical" evidence="5">
    <location>
        <begin position="71"/>
        <end position="96"/>
    </location>
</feature>
<dbReference type="Gene3D" id="1.20.1250.20">
    <property type="entry name" value="MFS general substrate transporter like domains"/>
    <property type="match status" value="1"/>
</dbReference>
<dbReference type="InParanoid" id="A0A409Y2M5"/>
<keyword evidence="4 5" id="KW-0472">Membrane</keyword>
<feature type="transmembrane region" description="Helical" evidence="5">
    <location>
        <begin position="438"/>
        <end position="460"/>
    </location>
</feature>
<dbReference type="InterPro" id="IPR011701">
    <property type="entry name" value="MFS"/>
</dbReference>
<dbReference type="PANTHER" id="PTHR23502">
    <property type="entry name" value="MAJOR FACILITATOR SUPERFAMILY"/>
    <property type="match status" value="1"/>
</dbReference>
<name>A0A409Y2M5_9AGAR</name>
<dbReference type="OrthoDB" id="3066029at2759"/>
<reference evidence="7 8" key="1">
    <citation type="journal article" date="2018" name="Evol. Lett.">
        <title>Horizontal gene cluster transfer increased hallucinogenic mushroom diversity.</title>
        <authorList>
            <person name="Reynolds H.T."/>
            <person name="Vijayakumar V."/>
            <person name="Gluck-Thaler E."/>
            <person name="Korotkin H.B."/>
            <person name="Matheny P.B."/>
            <person name="Slot J.C."/>
        </authorList>
    </citation>
    <scope>NUCLEOTIDE SEQUENCE [LARGE SCALE GENOMIC DNA]</scope>
    <source>
        <strain evidence="7 8">SRW20</strain>
    </source>
</reference>
<feature type="transmembrane region" description="Helical" evidence="5">
    <location>
        <begin position="141"/>
        <end position="162"/>
    </location>
</feature>
<evidence type="ECO:0000256" key="1">
    <source>
        <dbReference type="ARBA" id="ARBA00004141"/>
    </source>
</evidence>
<feature type="transmembrane region" description="Helical" evidence="5">
    <location>
        <begin position="174"/>
        <end position="199"/>
    </location>
</feature>
<dbReference type="SUPFAM" id="SSF103473">
    <property type="entry name" value="MFS general substrate transporter"/>
    <property type="match status" value="1"/>
</dbReference>
<protein>
    <recommendedName>
        <fullName evidence="6">Major facilitator superfamily (MFS) profile domain-containing protein</fullName>
    </recommendedName>
</protein>
<feature type="transmembrane region" description="Helical" evidence="5">
    <location>
        <begin position="345"/>
        <end position="370"/>
    </location>
</feature>
<comment type="subcellular location">
    <subcellularLocation>
        <location evidence="1">Membrane</location>
        <topology evidence="1">Multi-pass membrane protein</topology>
    </subcellularLocation>
</comment>
<evidence type="ECO:0000256" key="2">
    <source>
        <dbReference type="ARBA" id="ARBA00022692"/>
    </source>
</evidence>
<feature type="transmembrane region" description="Helical" evidence="5">
    <location>
        <begin position="205"/>
        <end position="224"/>
    </location>
</feature>
<sequence length="482" mass="51608">MTFDDTEDTPLLQTSKHEEVYKRFKPSQKRWILAIVSATGLLPLFVSGTFIPSIPQIAKDLDSTPSVISLAVSLSILAASIGSLGGASYSTFCEFLPSLIPWNDSSSGTADGRRPIYLVGTPLLLVGSLGVAASRNVPELMFWRFIQAFGASPGLAVGSGVIGDIYKLEERGQALGIFFSAILLGPAIAPFTGGFAAHYFSWRILQTWLGAAGFLIFLVVFYFFPETYHPGERGVDKADPSTLPKWRPVLINPLKALWLLRSPNLLAVTLAGFATLLTDYVLLVPLAYTIGAKYGITNEMLIGACFLPCGLGNMIGAPLAGRLSDRVVVYYRKKRGGEWYPEDRLRATILGGVLLIPLSIFGSGLLTGYVSGRVGLALNMVCLFMNGVGVDFVLSPSAAYFVDLMHSRSAEAMAANNGFRNVIMAVAIAGIFPMVETYGVVVTDAAAALFALAGFGLIGLTIQYGDRLRAVVDVGFSTAENN</sequence>
<dbReference type="Proteomes" id="UP000284706">
    <property type="component" value="Unassembled WGS sequence"/>
</dbReference>
<dbReference type="InterPro" id="IPR020846">
    <property type="entry name" value="MFS_dom"/>
</dbReference>